<dbReference type="AlphaFoldDB" id="H2XPE5"/>
<dbReference type="HOGENOM" id="CLU_3386976_0_0_1"/>
<dbReference type="Proteomes" id="UP000008144">
    <property type="component" value="Unassembled WGS sequence"/>
</dbReference>
<reference evidence="1" key="3">
    <citation type="submission" date="2025-09" db="UniProtKB">
        <authorList>
            <consortium name="Ensembl"/>
        </authorList>
    </citation>
    <scope>IDENTIFICATION</scope>
</reference>
<dbReference type="InParanoid" id="H2XPE5"/>
<name>H2XPE5_CIOIN</name>
<keyword evidence="2" id="KW-1185">Reference proteome</keyword>
<sequence length="33" mass="3680">MFLFLLTSSSHRRIISVFLGSQKLIWSGIDGIG</sequence>
<accession>H2XPE5</accession>
<reference evidence="2" key="1">
    <citation type="journal article" date="2002" name="Science">
        <title>The draft genome of Ciona intestinalis: insights into chordate and vertebrate origins.</title>
        <authorList>
            <person name="Dehal P."/>
            <person name="Satou Y."/>
            <person name="Campbell R.K."/>
            <person name="Chapman J."/>
            <person name="Degnan B."/>
            <person name="De Tomaso A."/>
            <person name="Davidson B."/>
            <person name="Di Gregorio A."/>
            <person name="Gelpke M."/>
            <person name="Goodstein D.M."/>
            <person name="Harafuji N."/>
            <person name="Hastings K.E."/>
            <person name="Ho I."/>
            <person name="Hotta K."/>
            <person name="Huang W."/>
            <person name="Kawashima T."/>
            <person name="Lemaire P."/>
            <person name="Martinez D."/>
            <person name="Meinertzhagen I.A."/>
            <person name="Necula S."/>
            <person name="Nonaka M."/>
            <person name="Putnam N."/>
            <person name="Rash S."/>
            <person name="Saiga H."/>
            <person name="Satake M."/>
            <person name="Terry A."/>
            <person name="Yamada L."/>
            <person name="Wang H.G."/>
            <person name="Awazu S."/>
            <person name="Azumi K."/>
            <person name="Boore J."/>
            <person name="Branno M."/>
            <person name="Chin-Bow S."/>
            <person name="DeSantis R."/>
            <person name="Doyle S."/>
            <person name="Francino P."/>
            <person name="Keys D.N."/>
            <person name="Haga S."/>
            <person name="Hayashi H."/>
            <person name="Hino K."/>
            <person name="Imai K.S."/>
            <person name="Inaba K."/>
            <person name="Kano S."/>
            <person name="Kobayashi K."/>
            <person name="Kobayashi M."/>
            <person name="Lee B.I."/>
            <person name="Makabe K.W."/>
            <person name="Manohar C."/>
            <person name="Matassi G."/>
            <person name="Medina M."/>
            <person name="Mochizuki Y."/>
            <person name="Mount S."/>
            <person name="Morishita T."/>
            <person name="Miura S."/>
            <person name="Nakayama A."/>
            <person name="Nishizaka S."/>
            <person name="Nomoto H."/>
            <person name="Ohta F."/>
            <person name="Oishi K."/>
            <person name="Rigoutsos I."/>
            <person name="Sano M."/>
            <person name="Sasaki A."/>
            <person name="Sasakura Y."/>
            <person name="Shoguchi E."/>
            <person name="Shin-i T."/>
            <person name="Spagnuolo A."/>
            <person name="Stainier D."/>
            <person name="Suzuki M.M."/>
            <person name="Tassy O."/>
            <person name="Takatori N."/>
            <person name="Tokuoka M."/>
            <person name="Yagi K."/>
            <person name="Yoshizaki F."/>
            <person name="Wada S."/>
            <person name="Zhang C."/>
            <person name="Hyatt P.D."/>
            <person name="Larimer F."/>
            <person name="Detter C."/>
            <person name="Doggett N."/>
            <person name="Glavina T."/>
            <person name="Hawkins T."/>
            <person name="Richardson P."/>
            <person name="Lucas S."/>
            <person name="Kohara Y."/>
            <person name="Levine M."/>
            <person name="Satoh N."/>
            <person name="Rokhsar D.S."/>
        </authorList>
    </citation>
    <scope>NUCLEOTIDE SEQUENCE [LARGE SCALE GENOMIC DNA]</scope>
</reference>
<evidence type="ECO:0000313" key="2">
    <source>
        <dbReference type="Proteomes" id="UP000008144"/>
    </source>
</evidence>
<dbReference type="Ensembl" id="ENSCINT00000030666.1">
    <property type="protein sequence ID" value="ENSCINP00000031528.1"/>
    <property type="gene ID" value="ENSCING00000019775.1"/>
</dbReference>
<organism evidence="1 2">
    <name type="scientific">Ciona intestinalis</name>
    <name type="common">Transparent sea squirt</name>
    <name type="synonym">Ascidia intestinalis</name>
    <dbReference type="NCBI Taxonomy" id="7719"/>
    <lineage>
        <taxon>Eukaryota</taxon>
        <taxon>Metazoa</taxon>
        <taxon>Chordata</taxon>
        <taxon>Tunicata</taxon>
        <taxon>Ascidiacea</taxon>
        <taxon>Phlebobranchia</taxon>
        <taxon>Cionidae</taxon>
        <taxon>Ciona</taxon>
    </lineage>
</organism>
<reference evidence="1" key="2">
    <citation type="submission" date="2025-08" db="UniProtKB">
        <authorList>
            <consortium name="Ensembl"/>
        </authorList>
    </citation>
    <scope>IDENTIFICATION</scope>
</reference>
<protein>
    <submittedName>
        <fullName evidence="1">Uncharacterized protein</fullName>
    </submittedName>
</protein>
<proteinExistence type="predicted"/>
<evidence type="ECO:0000313" key="1">
    <source>
        <dbReference type="Ensembl" id="ENSCINP00000031528.1"/>
    </source>
</evidence>